<gene>
    <name evidence="1" type="ORF">OBE_16531</name>
</gene>
<sequence>MRRDMVASYKEIVTKTVIGKGKKTFTDTRRKKIENNPSTILGCWVINHNFEGVKNRDSVTINGSYDVNVWYSYDNDTKTDVLKETVPYTETVHIKNNSNVTNQEAIIRSLKQPNCIKVDIDGNDIVYTIEKELGIELVGDEKVKIAIDENEDPWDEIIDDVNDKQIDNEVDENFIKEDESI</sequence>
<keyword evidence="1" id="KW-0167">Capsid protein</keyword>
<accession>K1RR27</accession>
<dbReference type="InterPro" id="IPR018901">
    <property type="entry name" value="Spore_coat_CotE"/>
</dbReference>
<dbReference type="AlphaFoldDB" id="K1RR27"/>
<keyword evidence="1" id="KW-0946">Virion</keyword>
<comment type="caution">
    <text evidence="1">The sequence shown here is derived from an EMBL/GenBank/DDBJ whole genome shotgun (WGS) entry which is preliminary data.</text>
</comment>
<name>K1RR27_9ZZZZ</name>
<proteinExistence type="predicted"/>
<evidence type="ECO:0000313" key="1">
    <source>
        <dbReference type="EMBL" id="EKC45999.1"/>
    </source>
</evidence>
<dbReference type="GO" id="GO:0019028">
    <property type="term" value="C:viral capsid"/>
    <property type="evidence" value="ECO:0007669"/>
    <property type="project" value="UniProtKB-KW"/>
</dbReference>
<protein>
    <submittedName>
        <fullName evidence="1">Spore coat protein E</fullName>
    </submittedName>
</protein>
<organism evidence="1">
    <name type="scientific">human gut metagenome</name>
    <dbReference type="NCBI Taxonomy" id="408170"/>
    <lineage>
        <taxon>unclassified sequences</taxon>
        <taxon>metagenomes</taxon>
        <taxon>organismal metagenomes</taxon>
    </lineage>
</organism>
<dbReference type="EMBL" id="AJWZ01011232">
    <property type="protein sequence ID" value="EKC45999.1"/>
    <property type="molecule type" value="Genomic_DNA"/>
</dbReference>
<reference evidence="1" key="1">
    <citation type="journal article" date="2013" name="Environ. Microbiol.">
        <title>Microbiota from the distal guts of lean and obese adolescents exhibit partial functional redundancy besides clear differences in community structure.</title>
        <authorList>
            <person name="Ferrer M."/>
            <person name="Ruiz A."/>
            <person name="Lanza F."/>
            <person name="Haange S.B."/>
            <person name="Oberbach A."/>
            <person name="Till H."/>
            <person name="Bargiela R."/>
            <person name="Campoy C."/>
            <person name="Segura M.T."/>
            <person name="Richter M."/>
            <person name="von Bergen M."/>
            <person name="Seifert J."/>
            <person name="Suarez A."/>
        </authorList>
    </citation>
    <scope>NUCLEOTIDE SEQUENCE</scope>
</reference>
<dbReference type="Pfam" id="PF10628">
    <property type="entry name" value="CotE"/>
    <property type="match status" value="1"/>
</dbReference>